<organism evidence="2 3">
    <name type="scientific">Gossypium darwinii</name>
    <name type="common">Darwin's cotton</name>
    <name type="synonym">Gossypium barbadense var. darwinii</name>
    <dbReference type="NCBI Taxonomy" id="34276"/>
    <lineage>
        <taxon>Eukaryota</taxon>
        <taxon>Viridiplantae</taxon>
        <taxon>Streptophyta</taxon>
        <taxon>Embryophyta</taxon>
        <taxon>Tracheophyta</taxon>
        <taxon>Spermatophyta</taxon>
        <taxon>Magnoliopsida</taxon>
        <taxon>eudicotyledons</taxon>
        <taxon>Gunneridae</taxon>
        <taxon>Pentapetalae</taxon>
        <taxon>rosids</taxon>
        <taxon>malvids</taxon>
        <taxon>Malvales</taxon>
        <taxon>Malvaceae</taxon>
        <taxon>Malvoideae</taxon>
        <taxon>Gossypium</taxon>
    </lineage>
</organism>
<keyword evidence="1" id="KW-0472">Membrane</keyword>
<sequence length="72" mass="8345">MSKGMSHFVLVVYSNALASLILLPTSISFIRRPLHRYYLFVTFSKNCWSGCRSERVSIRDNVGFLILPLWVH</sequence>
<keyword evidence="1" id="KW-1133">Transmembrane helix</keyword>
<protein>
    <submittedName>
        <fullName evidence="2">Uncharacterized protein</fullName>
    </submittedName>
</protein>
<feature type="transmembrane region" description="Helical" evidence="1">
    <location>
        <begin position="6"/>
        <end position="30"/>
    </location>
</feature>
<gene>
    <name evidence="2" type="ORF">ES288_D12G081200v1</name>
</gene>
<evidence type="ECO:0000313" key="2">
    <source>
        <dbReference type="EMBL" id="TYG40290.1"/>
    </source>
</evidence>
<keyword evidence="1" id="KW-0812">Transmembrane</keyword>
<evidence type="ECO:0000256" key="1">
    <source>
        <dbReference type="SAM" id="Phobius"/>
    </source>
</evidence>
<proteinExistence type="predicted"/>
<evidence type="ECO:0000313" key="3">
    <source>
        <dbReference type="Proteomes" id="UP000323506"/>
    </source>
</evidence>
<dbReference type="AlphaFoldDB" id="A0A5D2A7F6"/>
<dbReference type="Proteomes" id="UP000323506">
    <property type="component" value="Chromosome D12"/>
</dbReference>
<reference evidence="2 3" key="1">
    <citation type="submission" date="2019-06" db="EMBL/GenBank/DDBJ databases">
        <title>WGS assembly of Gossypium darwinii.</title>
        <authorList>
            <person name="Chen Z.J."/>
            <person name="Sreedasyam A."/>
            <person name="Ando A."/>
            <person name="Song Q."/>
            <person name="De L."/>
            <person name="Hulse-Kemp A."/>
            <person name="Ding M."/>
            <person name="Ye W."/>
            <person name="Kirkbride R."/>
            <person name="Jenkins J."/>
            <person name="Plott C."/>
            <person name="Lovell J."/>
            <person name="Lin Y.-M."/>
            <person name="Vaughn R."/>
            <person name="Liu B."/>
            <person name="Li W."/>
            <person name="Simpson S."/>
            <person name="Scheffler B."/>
            <person name="Saski C."/>
            <person name="Grover C."/>
            <person name="Hu G."/>
            <person name="Conover J."/>
            <person name="Carlson J."/>
            <person name="Shu S."/>
            <person name="Boston L."/>
            <person name="Williams M."/>
            <person name="Peterson D."/>
            <person name="Mcgee K."/>
            <person name="Jones D."/>
            <person name="Wendel J."/>
            <person name="Stelly D."/>
            <person name="Grimwood J."/>
            <person name="Schmutz J."/>
        </authorList>
    </citation>
    <scope>NUCLEOTIDE SEQUENCE [LARGE SCALE GENOMIC DNA]</scope>
    <source>
        <strain evidence="2">1808015.09</strain>
    </source>
</reference>
<accession>A0A5D2A7F6</accession>
<name>A0A5D2A7F6_GOSDA</name>
<dbReference type="EMBL" id="CM017712">
    <property type="protein sequence ID" value="TYG40290.1"/>
    <property type="molecule type" value="Genomic_DNA"/>
</dbReference>
<keyword evidence="3" id="KW-1185">Reference proteome</keyword>